<comment type="similarity">
    <text evidence="1">Belongs to the glycosyl hydrolase 3 family.</text>
</comment>
<sequence>MKKSIIITLLISSLLLSGCNNSDHSSLSNVKTKDDVAIIKPKPIDLVQKKVDSMNLDEKIGQLVIVGLDGYTINNNITNLIKQHKVSGVILFSKNVKNSNQLVNLIDSIKTNNSLNKAPLFVSVDEEGGRVSRMPYELKKLPSNQIIGNMNDSDLSYNIGKTIGDELKIYGFNMDFAPVLDINSNPNNPIIGDRSFGNNSNIVSKLGIKTMKGMSNNNIIPVVKHFPGHGDTSVDSHVGLPVVNKDINTLNKFELLPFKSAIKNNADAIMVAHILLSKIDNENPASMSKVVITDILRKKLEFNGVVITDDMTMAAIMKYNDIGDAAIKSFNAGSDIILVCHEYNNELKVINSLKAAVQSKTISEKRLNESVYRILKLKEKYKINNDTLNTINTNKINEINDKIKSFSNNLTKIELH</sequence>
<gene>
    <name evidence="4" type="primary">nagZ</name>
    <name evidence="4" type="ORF">SJI18_12130</name>
</gene>
<proteinExistence type="inferred from homology"/>
<dbReference type="PROSITE" id="PS51257">
    <property type="entry name" value="PROKAR_LIPOPROTEIN"/>
    <property type="match status" value="1"/>
</dbReference>
<feature type="chain" id="PRO_5047456546" evidence="2">
    <location>
        <begin position="23"/>
        <end position="416"/>
    </location>
</feature>
<name>A0ABU7UNR8_9CLOT</name>
<reference evidence="4 5" key="1">
    <citation type="submission" date="2023-11" db="EMBL/GenBank/DDBJ databases">
        <title>Draft genome sequence of a psychrophilic Clostridium strain from permafrost water brine.</title>
        <authorList>
            <person name="Shcherbakova V.A."/>
            <person name="Trubitsyn V.E."/>
            <person name="Zakharyuk A.G."/>
        </authorList>
    </citation>
    <scope>NUCLEOTIDE SEQUENCE [LARGE SCALE GENOMIC DNA]</scope>
    <source>
        <strain evidence="4 5">14F</strain>
    </source>
</reference>
<dbReference type="GO" id="GO:0004563">
    <property type="term" value="F:beta-N-acetylhexosaminidase activity"/>
    <property type="evidence" value="ECO:0007669"/>
    <property type="project" value="UniProtKB-EC"/>
</dbReference>
<evidence type="ECO:0000313" key="5">
    <source>
        <dbReference type="Proteomes" id="UP001498469"/>
    </source>
</evidence>
<dbReference type="PROSITE" id="PS00775">
    <property type="entry name" value="GLYCOSYL_HYDROL_F3"/>
    <property type="match status" value="1"/>
</dbReference>
<dbReference type="RefSeq" id="WP_216251388.1">
    <property type="nucleotide sequence ID" value="NZ_JAZHFS010000010.1"/>
</dbReference>
<evidence type="ECO:0000313" key="4">
    <source>
        <dbReference type="EMBL" id="MEF2113051.1"/>
    </source>
</evidence>
<dbReference type="InterPro" id="IPR050226">
    <property type="entry name" value="NagZ_Beta-hexosaminidase"/>
</dbReference>
<accession>A0ABU7UNR8</accession>
<dbReference type="NCBIfam" id="NF003740">
    <property type="entry name" value="PRK05337.1"/>
    <property type="match status" value="1"/>
</dbReference>
<dbReference type="PANTHER" id="PTHR30480">
    <property type="entry name" value="BETA-HEXOSAMINIDASE-RELATED"/>
    <property type="match status" value="1"/>
</dbReference>
<organism evidence="4 5">
    <name type="scientific">Clostridium frigoriphilum</name>
    <dbReference type="NCBI Taxonomy" id="443253"/>
    <lineage>
        <taxon>Bacteria</taxon>
        <taxon>Bacillati</taxon>
        <taxon>Bacillota</taxon>
        <taxon>Clostridia</taxon>
        <taxon>Eubacteriales</taxon>
        <taxon>Clostridiaceae</taxon>
        <taxon>Clostridium</taxon>
    </lineage>
</organism>
<feature type="domain" description="Glycoside hydrolase family 3 N-terminal" evidence="3">
    <location>
        <begin position="56"/>
        <end position="377"/>
    </location>
</feature>
<dbReference type="EMBL" id="JAZHFS010000010">
    <property type="protein sequence ID" value="MEF2113051.1"/>
    <property type="molecule type" value="Genomic_DNA"/>
</dbReference>
<evidence type="ECO:0000259" key="3">
    <source>
        <dbReference type="Pfam" id="PF00933"/>
    </source>
</evidence>
<keyword evidence="2" id="KW-0732">Signal</keyword>
<dbReference type="Pfam" id="PF00933">
    <property type="entry name" value="Glyco_hydro_3"/>
    <property type="match status" value="1"/>
</dbReference>
<dbReference type="Proteomes" id="UP001498469">
    <property type="component" value="Unassembled WGS sequence"/>
</dbReference>
<evidence type="ECO:0000256" key="2">
    <source>
        <dbReference type="SAM" id="SignalP"/>
    </source>
</evidence>
<dbReference type="PANTHER" id="PTHR30480:SF16">
    <property type="entry name" value="GLYCOSIDE HYDROLASE FAMILY 3 DOMAIN PROTEIN"/>
    <property type="match status" value="1"/>
</dbReference>
<dbReference type="EC" id="3.2.1.52" evidence="4"/>
<keyword evidence="4" id="KW-0326">Glycosidase</keyword>
<dbReference type="InterPro" id="IPR019800">
    <property type="entry name" value="Glyco_hydro_3_AS"/>
</dbReference>
<evidence type="ECO:0000256" key="1">
    <source>
        <dbReference type="ARBA" id="ARBA00005336"/>
    </source>
</evidence>
<comment type="caution">
    <text evidence="4">The sequence shown here is derived from an EMBL/GenBank/DDBJ whole genome shotgun (WGS) entry which is preliminary data.</text>
</comment>
<keyword evidence="5" id="KW-1185">Reference proteome</keyword>
<feature type="signal peptide" evidence="2">
    <location>
        <begin position="1"/>
        <end position="22"/>
    </location>
</feature>
<protein>
    <submittedName>
        <fullName evidence="4">Beta-N-acetylhexosaminidase</fullName>
        <ecNumber evidence="4">3.2.1.52</ecNumber>
    </submittedName>
</protein>
<keyword evidence="4" id="KW-0378">Hydrolase</keyword>
<dbReference type="InterPro" id="IPR001764">
    <property type="entry name" value="Glyco_hydro_3_N"/>
</dbReference>